<reference evidence="2" key="1">
    <citation type="submission" date="2020-09" db="EMBL/GenBank/DDBJ databases">
        <title>New species isolated from human feces.</title>
        <authorList>
            <person name="Kitahara M."/>
            <person name="Shigeno Y."/>
            <person name="Shime M."/>
            <person name="Matsumoto Y."/>
            <person name="Nakamura S."/>
            <person name="Motooka D."/>
            <person name="Fukuoka S."/>
            <person name="Nishikawa H."/>
            <person name="Benno Y."/>
        </authorList>
    </citation>
    <scope>NUCLEOTIDE SEQUENCE</scope>
    <source>
        <strain evidence="2">MM35</strain>
    </source>
</reference>
<dbReference type="RefSeq" id="WP_212819515.1">
    <property type="nucleotide sequence ID" value="NZ_AP023415.1"/>
</dbReference>
<protein>
    <recommendedName>
        <fullName evidence="4">Plasmid segregation centromere-binding protein ParR</fullName>
    </recommendedName>
</protein>
<organism evidence="2 3">
    <name type="scientific">Vescimonas fastidiosa</name>
    <dbReference type="NCBI Taxonomy" id="2714353"/>
    <lineage>
        <taxon>Bacteria</taxon>
        <taxon>Bacillati</taxon>
        <taxon>Bacillota</taxon>
        <taxon>Clostridia</taxon>
        <taxon>Eubacteriales</taxon>
        <taxon>Oscillospiraceae</taxon>
        <taxon>Vescimonas</taxon>
    </lineage>
</organism>
<sequence>MAKKDIYKFTIQFSGGDPQHQQVAEILNQQGRRKAQFLVNTVLHYIHCSETPDIPQPSPVNTDAIEAIVRRIMEEYSEKPTPKDVGQAPEKKTVKSEEIAFDDAAELLGEDGMAAIKNTMASFRR</sequence>
<dbReference type="AlphaFoldDB" id="A0A810PPE0"/>
<dbReference type="Proteomes" id="UP000681343">
    <property type="component" value="Chromosome"/>
</dbReference>
<name>A0A810PPE0_9FIRM</name>
<evidence type="ECO:0000256" key="1">
    <source>
        <dbReference type="SAM" id="MobiDB-lite"/>
    </source>
</evidence>
<evidence type="ECO:0000313" key="3">
    <source>
        <dbReference type="Proteomes" id="UP000681343"/>
    </source>
</evidence>
<gene>
    <name evidence="2" type="ORF">MM35RIKEN_07900</name>
</gene>
<accession>A0A810PPE0</accession>
<dbReference type="KEGG" id="vfa:MM35RIKEN_07900"/>
<feature type="region of interest" description="Disordered" evidence="1">
    <location>
        <begin position="76"/>
        <end position="96"/>
    </location>
</feature>
<proteinExistence type="predicted"/>
<dbReference type="EMBL" id="AP023415">
    <property type="protein sequence ID" value="BCK78598.1"/>
    <property type="molecule type" value="Genomic_DNA"/>
</dbReference>
<keyword evidence="3" id="KW-1185">Reference proteome</keyword>
<evidence type="ECO:0000313" key="2">
    <source>
        <dbReference type="EMBL" id="BCK78598.1"/>
    </source>
</evidence>
<evidence type="ECO:0008006" key="4">
    <source>
        <dbReference type="Google" id="ProtNLM"/>
    </source>
</evidence>